<dbReference type="AlphaFoldDB" id="A0A9N7R327"/>
<dbReference type="OrthoDB" id="1752139at2759"/>
<sequence>EILVVPLPASFREINLTFDGSSDPSRHVRAFENMSVLYGYSDPVSCRAFLSTLRGGV</sequence>
<feature type="non-terminal residue" evidence="1">
    <location>
        <position position="57"/>
    </location>
</feature>
<reference evidence="1" key="1">
    <citation type="submission" date="2019-12" db="EMBL/GenBank/DDBJ databases">
        <authorList>
            <person name="Scholes J."/>
        </authorList>
    </citation>
    <scope>NUCLEOTIDE SEQUENCE</scope>
</reference>
<evidence type="ECO:0000313" key="2">
    <source>
        <dbReference type="Proteomes" id="UP001153555"/>
    </source>
</evidence>
<organism evidence="1 2">
    <name type="scientific">Striga hermonthica</name>
    <name type="common">Purple witchweed</name>
    <name type="synonym">Buchnera hermonthica</name>
    <dbReference type="NCBI Taxonomy" id="68872"/>
    <lineage>
        <taxon>Eukaryota</taxon>
        <taxon>Viridiplantae</taxon>
        <taxon>Streptophyta</taxon>
        <taxon>Embryophyta</taxon>
        <taxon>Tracheophyta</taxon>
        <taxon>Spermatophyta</taxon>
        <taxon>Magnoliopsida</taxon>
        <taxon>eudicotyledons</taxon>
        <taxon>Gunneridae</taxon>
        <taxon>Pentapetalae</taxon>
        <taxon>asterids</taxon>
        <taxon>lamiids</taxon>
        <taxon>Lamiales</taxon>
        <taxon>Orobanchaceae</taxon>
        <taxon>Buchnereae</taxon>
        <taxon>Striga</taxon>
    </lineage>
</organism>
<comment type="caution">
    <text evidence="1">The sequence shown here is derived from an EMBL/GenBank/DDBJ whole genome shotgun (WGS) entry which is preliminary data.</text>
</comment>
<dbReference type="Proteomes" id="UP001153555">
    <property type="component" value="Unassembled WGS sequence"/>
</dbReference>
<proteinExistence type="predicted"/>
<gene>
    <name evidence="1" type="ORF">SHERM_10631</name>
</gene>
<accession>A0A9N7R327</accession>
<dbReference type="EMBL" id="CACSLK010003142">
    <property type="protein sequence ID" value="CAA0808372.1"/>
    <property type="molecule type" value="Genomic_DNA"/>
</dbReference>
<feature type="non-terminal residue" evidence="1">
    <location>
        <position position="1"/>
    </location>
</feature>
<name>A0A9N7R327_STRHE</name>
<keyword evidence="2" id="KW-1185">Reference proteome</keyword>
<evidence type="ECO:0000313" key="1">
    <source>
        <dbReference type="EMBL" id="CAA0808372.1"/>
    </source>
</evidence>
<protein>
    <submittedName>
        <fullName evidence="1">Uncharacterized protein</fullName>
    </submittedName>
</protein>